<evidence type="ECO:0000256" key="1">
    <source>
        <dbReference type="SAM" id="MobiDB-lite"/>
    </source>
</evidence>
<feature type="region of interest" description="Disordered" evidence="1">
    <location>
        <begin position="40"/>
        <end position="73"/>
    </location>
</feature>
<feature type="compositionally biased region" description="Pro residues" evidence="1">
    <location>
        <begin position="64"/>
        <end position="73"/>
    </location>
</feature>
<feature type="region of interest" description="Disordered" evidence="1">
    <location>
        <begin position="159"/>
        <end position="180"/>
    </location>
</feature>
<dbReference type="EMBL" id="HBFR01035399">
    <property type="protein sequence ID" value="CAD8898573.1"/>
    <property type="molecule type" value="Transcribed_RNA"/>
</dbReference>
<feature type="compositionally biased region" description="Acidic residues" evidence="1">
    <location>
        <begin position="159"/>
        <end position="179"/>
    </location>
</feature>
<feature type="compositionally biased region" description="Basic and acidic residues" evidence="1">
    <location>
        <begin position="103"/>
        <end position="118"/>
    </location>
</feature>
<feature type="region of interest" description="Disordered" evidence="1">
    <location>
        <begin position="100"/>
        <end position="135"/>
    </location>
</feature>
<evidence type="ECO:0000313" key="2">
    <source>
        <dbReference type="EMBL" id="CAD8898573.1"/>
    </source>
</evidence>
<feature type="compositionally biased region" description="Low complexity" evidence="1">
    <location>
        <begin position="225"/>
        <end position="245"/>
    </location>
</feature>
<protein>
    <submittedName>
        <fullName evidence="2">Uncharacterized protein</fullName>
    </submittedName>
</protein>
<accession>A0A7S1BWD3</accession>
<proteinExistence type="predicted"/>
<gene>
    <name evidence="2" type="ORF">CHYS00102_LOCUS25787</name>
</gene>
<feature type="region of interest" description="Disordered" evidence="1">
    <location>
        <begin position="221"/>
        <end position="245"/>
    </location>
</feature>
<organism evidence="2">
    <name type="scientific">Corethron hystrix</name>
    <dbReference type="NCBI Taxonomy" id="216773"/>
    <lineage>
        <taxon>Eukaryota</taxon>
        <taxon>Sar</taxon>
        <taxon>Stramenopiles</taxon>
        <taxon>Ochrophyta</taxon>
        <taxon>Bacillariophyta</taxon>
        <taxon>Coscinodiscophyceae</taxon>
        <taxon>Corethrophycidae</taxon>
        <taxon>Corethrales</taxon>
        <taxon>Corethraceae</taxon>
        <taxon>Corethron</taxon>
    </lineage>
</organism>
<sequence>MLNYLFSHQIATAFSPGLHLCPSFHNPVSLPATVSSAFSPPAPGRHHTLSLPAGASSARSCPSPLGPPDPPLASMPGASEYGLGIALVSVAAICLSLRTSGRTSERKQGEDDRRDAMTKRPPSPSKKEDPSPLRRKFMGISEDLVVAYSVPLKFDEDDCSVSVPDDDPAVSDSEDDSSAEDGIVIVRGCDDDDAEPLPFAALPQRARADAFDETLPALAAPSCDGSSVSSAVSSVPSAGSPGSRRSSTISFATDVAVALIPKFDEYPLAVRRRIWGTTDEIYENAVRNSFEFAAEGWDWRTVALDETMYECQITGELIHPVHCNAYYQSRSPTAA</sequence>
<dbReference type="AlphaFoldDB" id="A0A7S1BWD3"/>
<reference evidence="2" key="1">
    <citation type="submission" date="2021-01" db="EMBL/GenBank/DDBJ databases">
        <authorList>
            <person name="Corre E."/>
            <person name="Pelletier E."/>
            <person name="Niang G."/>
            <person name="Scheremetjew M."/>
            <person name="Finn R."/>
            <person name="Kale V."/>
            <person name="Holt S."/>
            <person name="Cochrane G."/>
            <person name="Meng A."/>
            <person name="Brown T."/>
            <person name="Cohen L."/>
        </authorList>
    </citation>
    <scope>NUCLEOTIDE SEQUENCE</scope>
    <source>
        <strain evidence="2">308</strain>
    </source>
</reference>
<name>A0A7S1BWD3_9STRA</name>